<dbReference type="InterPro" id="IPR032675">
    <property type="entry name" value="LRR_dom_sf"/>
</dbReference>
<dbReference type="EMBL" id="JAACJN010000033">
    <property type="protein sequence ID" value="KAF5387322.1"/>
    <property type="molecule type" value="Genomic_DNA"/>
</dbReference>
<evidence type="ECO:0008006" key="3">
    <source>
        <dbReference type="Google" id="ProtNLM"/>
    </source>
</evidence>
<organism evidence="1 2">
    <name type="scientific">Collybiopsis confluens</name>
    <dbReference type="NCBI Taxonomy" id="2823264"/>
    <lineage>
        <taxon>Eukaryota</taxon>
        <taxon>Fungi</taxon>
        <taxon>Dikarya</taxon>
        <taxon>Basidiomycota</taxon>
        <taxon>Agaricomycotina</taxon>
        <taxon>Agaricomycetes</taxon>
        <taxon>Agaricomycetidae</taxon>
        <taxon>Agaricales</taxon>
        <taxon>Marasmiineae</taxon>
        <taxon>Omphalotaceae</taxon>
        <taxon>Collybiopsis</taxon>
    </lineage>
</organism>
<accession>A0A8H5MB11</accession>
<proteinExistence type="predicted"/>
<evidence type="ECO:0000313" key="2">
    <source>
        <dbReference type="Proteomes" id="UP000518752"/>
    </source>
</evidence>
<gene>
    <name evidence="1" type="ORF">D9757_005738</name>
</gene>
<sequence>MAFSIMEVTLNTNGHLRASPSVLCTNCVAKFDNLTHPPIDAGFHHSIRSRLRDGFNLSIFFSELSKVNAFLADVPDSLSGYDQAIKEMEQMLQSLKFAREDLCRRSDNALSLSTAPIRKLPPEVLEEIFASYVSSADEGFALSLRRNGRRNYISCPTLKYVLIVMIRSEKLLIIPSSVYPLHSRLSWVCSFWRSIVTDLPKLWSSMRLSPQVFLCQTGAFPIFLKYFHYSGDTPLDIHFDGSSFDSTPNPRADKAMDILLDNSMRWRSAVLSISTSSVKDWFSAAARQITRSGSGYPTNKSHPGDFSSLVRLDMPQGLSWTDELSGFFRHFSSCPRLESYHGSSFSLAVEDIDFSHVKEFSLTSSLIGKSFGHLLYRLPALESLSVANFEFTEDGTDVLLLQDATHYTSSLSKLKVTSRTLQAEAWRFVRLPLLTELHISIASADHFEHLIHLSSVLLESQCQLQTLQISIFCFMEQQQQQVLLDFIALHSSLAHLAVIFQSDEEAQFLVDNMHPKGDPPTFLAPNLRTLEIQWTVHLFHDFDQTLCSSVCEMVKSRCPPPASGNPELTGLESLTLVLSDQDSYDTFSSFVHGQLLRLEEGGLTVNIQSDFE</sequence>
<protein>
    <recommendedName>
        <fullName evidence="3">F-box domain-containing protein</fullName>
    </recommendedName>
</protein>
<name>A0A8H5MB11_9AGAR</name>
<comment type="caution">
    <text evidence="1">The sequence shown here is derived from an EMBL/GenBank/DDBJ whole genome shotgun (WGS) entry which is preliminary data.</text>
</comment>
<reference evidence="1 2" key="1">
    <citation type="journal article" date="2020" name="ISME J.">
        <title>Uncovering the hidden diversity of litter-decomposition mechanisms in mushroom-forming fungi.</title>
        <authorList>
            <person name="Floudas D."/>
            <person name="Bentzer J."/>
            <person name="Ahren D."/>
            <person name="Johansson T."/>
            <person name="Persson P."/>
            <person name="Tunlid A."/>
        </authorList>
    </citation>
    <scope>NUCLEOTIDE SEQUENCE [LARGE SCALE GENOMIC DNA]</scope>
    <source>
        <strain evidence="1 2">CBS 406.79</strain>
    </source>
</reference>
<dbReference type="Gene3D" id="3.80.10.10">
    <property type="entry name" value="Ribonuclease Inhibitor"/>
    <property type="match status" value="1"/>
</dbReference>
<dbReference type="Proteomes" id="UP000518752">
    <property type="component" value="Unassembled WGS sequence"/>
</dbReference>
<dbReference type="OrthoDB" id="2910058at2759"/>
<evidence type="ECO:0000313" key="1">
    <source>
        <dbReference type="EMBL" id="KAF5387322.1"/>
    </source>
</evidence>
<dbReference type="AlphaFoldDB" id="A0A8H5MB11"/>
<dbReference type="SUPFAM" id="SSF52047">
    <property type="entry name" value="RNI-like"/>
    <property type="match status" value="1"/>
</dbReference>
<keyword evidence="2" id="KW-1185">Reference proteome</keyword>